<feature type="region of interest" description="Disordered" evidence="8">
    <location>
        <begin position="304"/>
        <end position="363"/>
    </location>
</feature>
<dbReference type="InterPro" id="IPR001781">
    <property type="entry name" value="Znf_LIM"/>
</dbReference>
<keyword evidence="2 7" id="KW-0479">Metal-binding</keyword>
<feature type="compositionally biased region" description="Polar residues" evidence="8">
    <location>
        <begin position="234"/>
        <end position="260"/>
    </location>
</feature>
<feature type="region of interest" description="Disordered" evidence="8">
    <location>
        <begin position="208"/>
        <end position="289"/>
    </location>
</feature>
<dbReference type="EMBL" id="JAAAJB010000065">
    <property type="protein sequence ID" value="KAG0267910.1"/>
    <property type="molecule type" value="Genomic_DNA"/>
</dbReference>
<feature type="compositionally biased region" description="Low complexity" evidence="8">
    <location>
        <begin position="104"/>
        <end position="159"/>
    </location>
</feature>
<dbReference type="PANTHER" id="PTHR24215">
    <property type="entry name" value="RHO-GTPASE-ACTIVATING PROTEIN LRG1"/>
    <property type="match status" value="1"/>
</dbReference>
<feature type="compositionally biased region" description="Low complexity" evidence="8">
    <location>
        <begin position="505"/>
        <end position="514"/>
    </location>
</feature>
<dbReference type="SUPFAM" id="SSF57716">
    <property type="entry name" value="Glucocorticoid receptor-like (DNA-binding domain)"/>
    <property type="match status" value="2"/>
</dbReference>
<feature type="region of interest" description="Disordered" evidence="8">
    <location>
        <begin position="439"/>
        <end position="533"/>
    </location>
</feature>
<dbReference type="GO" id="GO:0030036">
    <property type="term" value="P:actin cytoskeleton organization"/>
    <property type="evidence" value="ECO:0007669"/>
    <property type="project" value="TreeGrafter"/>
</dbReference>
<proteinExistence type="predicted"/>
<accession>A0A9P6QG56</accession>
<feature type="compositionally biased region" description="Low complexity" evidence="8">
    <location>
        <begin position="261"/>
        <end position="285"/>
    </location>
</feature>
<dbReference type="GO" id="GO:0005737">
    <property type="term" value="C:cytoplasm"/>
    <property type="evidence" value="ECO:0007669"/>
    <property type="project" value="TreeGrafter"/>
</dbReference>
<name>A0A9P6QG56_9FUNG</name>
<evidence type="ECO:0000256" key="4">
    <source>
        <dbReference type="ARBA" id="ARBA00022833"/>
    </source>
</evidence>
<dbReference type="AlphaFoldDB" id="A0A9P6QG56"/>
<protein>
    <recommendedName>
        <fullName evidence="9">LIM zinc-binding domain-containing protein</fullName>
    </recommendedName>
</protein>
<feature type="compositionally biased region" description="Polar residues" evidence="8">
    <location>
        <begin position="334"/>
        <end position="347"/>
    </location>
</feature>
<dbReference type="SMART" id="SM00132">
    <property type="entry name" value="LIM"/>
    <property type="match status" value="1"/>
</dbReference>
<feature type="compositionally biased region" description="Polar residues" evidence="8">
    <location>
        <begin position="377"/>
        <end position="401"/>
    </location>
</feature>
<keyword evidence="6" id="KW-0539">Nucleus</keyword>
<evidence type="ECO:0000256" key="2">
    <source>
        <dbReference type="ARBA" id="ARBA00022723"/>
    </source>
</evidence>
<evidence type="ECO:0000259" key="9">
    <source>
        <dbReference type="PROSITE" id="PS50023"/>
    </source>
</evidence>
<evidence type="ECO:0000256" key="5">
    <source>
        <dbReference type="ARBA" id="ARBA00023038"/>
    </source>
</evidence>
<gene>
    <name evidence="10" type="ORF">DFQ27_007987</name>
</gene>
<evidence type="ECO:0000313" key="11">
    <source>
        <dbReference type="Proteomes" id="UP000807716"/>
    </source>
</evidence>
<feature type="region of interest" description="Disordered" evidence="8">
    <location>
        <begin position="102"/>
        <end position="179"/>
    </location>
</feature>
<feature type="compositionally biased region" description="Low complexity" evidence="8">
    <location>
        <begin position="309"/>
        <end position="333"/>
    </location>
</feature>
<sequence length="623" mass="66356">MPPRFVPTAAPRCPRCNKMVYQAEQVIGPNGAPYHKPCYTCLECNKRLDSSSLAEHHGQAYCKTCHAKKWGPTGYGYAGGAAFLQPEEAGNEFKNSLQRVPAIHTGGSTHSNHSASGSGSASSPAGSRMAPSSPAAVSYQNTGGSTSSQTSSSTFARLQRSLEETEEQERERLTPVNATLKKRSSLDMIREQAEASRRAYDELYASRAAHRQQQNQDSLTPTSTGTASPRHLTGNGSTSNLSVAGSDTSSVYGSTVANAGSPTPSFSSLSSATSAQPTTPTSATPLGASSVPATKTIYFNQPYRSGRMSSASSNASNSNNNNSVTSNNASTTAPTLSVTGAASTQPILPQRTAEKKSEEELPESILAKSRQALSFQTGVGGSAQSMSLPSHSVQSGSGAKNPTTPPSSTSATTIGTTTAAKSADESYMEFVPIRLVAKTDDRGVQNKPPSLSTRQTEQTQPRPEGPQQDEDNEDWDPEDVQEGKRKQAVLQQFYDNKADKSYAIQQQQQQQQQQAESVHKMSSSRPVATTMSQLVNDAKKLTLTERRYQAAVPEPAPVAPIPPPTVRPQLIQQQAAPQVQQPAKPKTSSSTGPVDDDEWDEDPTPSTYGSKDLGMSYVGRNWS</sequence>
<keyword evidence="5 7" id="KW-0440">LIM domain</keyword>
<feature type="domain" description="LIM zinc-binding" evidence="9">
    <location>
        <begin position="11"/>
        <end position="72"/>
    </location>
</feature>
<dbReference type="GO" id="GO:0005634">
    <property type="term" value="C:nucleus"/>
    <property type="evidence" value="ECO:0007669"/>
    <property type="project" value="UniProtKB-SubCell"/>
</dbReference>
<dbReference type="Proteomes" id="UP000807716">
    <property type="component" value="Unassembled WGS sequence"/>
</dbReference>
<dbReference type="PANTHER" id="PTHR24215:SF35">
    <property type="entry name" value="MUSCLE LIM PROTEIN MLP84B"/>
    <property type="match status" value="1"/>
</dbReference>
<keyword evidence="4 7" id="KW-0862">Zinc</keyword>
<dbReference type="GO" id="GO:0046872">
    <property type="term" value="F:metal ion binding"/>
    <property type="evidence" value="ECO:0007669"/>
    <property type="project" value="UniProtKB-KW"/>
</dbReference>
<feature type="region of interest" description="Disordered" evidence="8">
    <location>
        <begin position="551"/>
        <end position="623"/>
    </location>
</feature>
<feature type="compositionally biased region" description="Pro residues" evidence="8">
    <location>
        <begin position="554"/>
        <end position="566"/>
    </location>
</feature>
<feature type="compositionally biased region" description="Acidic residues" evidence="8">
    <location>
        <begin position="594"/>
        <end position="603"/>
    </location>
</feature>
<organism evidence="10 11">
    <name type="scientific">Actinomortierella ambigua</name>
    <dbReference type="NCBI Taxonomy" id="1343610"/>
    <lineage>
        <taxon>Eukaryota</taxon>
        <taxon>Fungi</taxon>
        <taxon>Fungi incertae sedis</taxon>
        <taxon>Mucoromycota</taxon>
        <taxon>Mortierellomycotina</taxon>
        <taxon>Mortierellomycetes</taxon>
        <taxon>Mortierellales</taxon>
        <taxon>Mortierellaceae</taxon>
        <taxon>Actinomortierella</taxon>
    </lineage>
</organism>
<evidence type="ECO:0000256" key="8">
    <source>
        <dbReference type="SAM" id="MobiDB-lite"/>
    </source>
</evidence>
<dbReference type="PROSITE" id="PS00478">
    <property type="entry name" value="LIM_DOMAIN_1"/>
    <property type="match status" value="1"/>
</dbReference>
<evidence type="ECO:0000256" key="1">
    <source>
        <dbReference type="ARBA" id="ARBA00004123"/>
    </source>
</evidence>
<dbReference type="FunFam" id="2.10.110.10:FF:000001">
    <property type="entry name" value="Cysteine and glycine-rich protein 1"/>
    <property type="match status" value="1"/>
</dbReference>
<dbReference type="CDD" id="cd09326">
    <property type="entry name" value="LIM_CRP_like"/>
    <property type="match status" value="1"/>
</dbReference>
<comment type="subcellular location">
    <subcellularLocation>
        <location evidence="1">Nucleus</location>
    </subcellularLocation>
</comment>
<feature type="compositionally biased region" description="Low complexity" evidence="8">
    <location>
        <begin position="406"/>
        <end position="420"/>
    </location>
</feature>
<comment type="caution">
    <text evidence="10">The sequence shown here is derived from an EMBL/GenBank/DDBJ whole genome shotgun (WGS) entry which is preliminary data.</text>
</comment>
<feature type="compositionally biased region" description="Polar residues" evidence="8">
    <location>
        <begin position="211"/>
        <end position="227"/>
    </location>
</feature>
<feature type="compositionally biased region" description="Polar residues" evidence="8">
    <location>
        <begin position="447"/>
        <end position="461"/>
    </location>
</feature>
<dbReference type="Pfam" id="PF00412">
    <property type="entry name" value="LIM"/>
    <property type="match status" value="1"/>
</dbReference>
<feature type="region of interest" description="Disordered" evidence="8">
    <location>
        <begin position="377"/>
        <end position="423"/>
    </location>
</feature>
<dbReference type="OrthoDB" id="8062037at2759"/>
<evidence type="ECO:0000256" key="3">
    <source>
        <dbReference type="ARBA" id="ARBA00022737"/>
    </source>
</evidence>
<evidence type="ECO:0000256" key="7">
    <source>
        <dbReference type="PROSITE-ProRule" id="PRU00125"/>
    </source>
</evidence>
<keyword evidence="11" id="KW-1185">Reference proteome</keyword>
<dbReference type="Gene3D" id="2.10.110.10">
    <property type="entry name" value="Cysteine Rich Protein"/>
    <property type="match status" value="1"/>
</dbReference>
<dbReference type="PROSITE" id="PS50023">
    <property type="entry name" value="LIM_DOMAIN_2"/>
    <property type="match status" value="1"/>
</dbReference>
<feature type="compositionally biased region" description="Acidic residues" evidence="8">
    <location>
        <begin position="467"/>
        <end position="480"/>
    </location>
</feature>
<evidence type="ECO:0000256" key="6">
    <source>
        <dbReference type="ARBA" id="ARBA00023242"/>
    </source>
</evidence>
<reference evidence="10" key="1">
    <citation type="journal article" date="2020" name="Fungal Divers.">
        <title>Resolving the Mortierellaceae phylogeny through synthesis of multi-gene phylogenetics and phylogenomics.</title>
        <authorList>
            <person name="Vandepol N."/>
            <person name="Liber J."/>
            <person name="Desiro A."/>
            <person name="Na H."/>
            <person name="Kennedy M."/>
            <person name="Barry K."/>
            <person name="Grigoriev I.V."/>
            <person name="Miller A.N."/>
            <person name="O'Donnell K."/>
            <person name="Stajich J.E."/>
            <person name="Bonito G."/>
        </authorList>
    </citation>
    <scope>NUCLEOTIDE SEQUENCE</scope>
    <source>
        <strain evidence="10">BC1065</strain>
    </source>
</reference>
<feature type="compositionally biased region" description="Low complexity" evidence="8">
    <location>
        <begin position="567"/>
        <end position="583"/>
    </location>
</feature>
<evidence type="ECO:0000313" key="10">
    <source>
        <dbReference type="EMBL" id="KAG0267910.1"/>
    </source>
</evidence>
<feature type="compositionally biased region" description="Polar residues" evidence="8">
    <location>
        <begin position="520"/>
        <end position="533"/>
    </location>
</feature>
<keyword evidence="3" id="KW-0677">Repeat</keyword>